<evidence type="ECO:0000259" key="9">
    <source>
        <dbReference type="PROSITE" id="PS51194"/>
    </source>
</evidence>
<dbReference type="GO" id="GO:0003723">
    <property type="term" value="F:RNA binding"/>
    <property type="evidence" value="ECO:0007669"/>
    <property type="project" value="TreeGrafter"/>
</dbReference>
<dbReference type="InterPro" id="IPR007502">
    <property type="entry name" value="Helicase-assoc_dom"/>
</dbReference>
<evidence type="ECO:0000256" key="1">
    <source>
        <dbReference type="ARBA" id="ARBA00008792"/>
    </source>
</evidence>
<dbReference type="SMART" id="SM00847">
    <property type="entry name" value="HA2"/>
    <property type="match status" value="1"/>
</dbReference>
<comment type="similarity">
    <text evidence="1">Belongs to the DEAD box helicase family. DEAH subfamily.</text>
</comment>
<accession>A0A1C6ULR5</accession>
<dbReference type="InterPro" id="IPR027417">
    <property type="entry name" value="P-loop_NTPase"/>
</dbReference>
<dbReference type="NCBIfam" id="NF008348">
    <property type="entry name" value="PRK11131.1"/>
    <property type="match status" value="1"/>
</dbReference>
<dbReference type="SMART" id="SM00490">
    <property type="entry name" value="HELICc"/>
    <property type="match status" value="1"/>
</dbReference>
<dbReference type="PROSITE" id="PS51192">
    <property type="entry name" value="HELICASE_ATP_BIND_1"/>
    <property type="match status" value="1"/>
</dbReference>
<dbReference type="FunFam" id="3.40.50.300:FF:000439">
    <property type="entry name" value="ATP-dependent RNA helicase HrpA"/>
    <property type="match status" value="1"/>
</dbReference>
<dbReference type="EMBL" id="FMIB01000002">
    <property type="protein sequence ID" value="SCL54986.1"/>
    <property type="molecule type" value="Genomic_DNA"/>
</dbReference>
<evidence type="ECO:0000256" key="3">
    <source>
        <dbReference type="ARBA" id="ARBA00022741"/>
    </source>
</evidence>
<keyword evidence="5 10" id="KW-0347">Helicase</keyword>
<dbReference type="InterPro" id="IPR048333">
    <property type="entry name" value="HA2_WH"/>
</dbReference>
<evidence type="ECO:0000313" key="10">
    <source>
        <dbReference type="EMBL" id="SCL54986.1"/>
    </source>
</evidence>
<dbReference type="InterPro" id="IPR010222">
    <property type="entry name" value="RNA_helicase_HrpA"/>
</dbReference>
<dbReference type="Pfam" id="PF00271">
    <property type="entry name" value="Helicase_C"/>
    <property type="match status" value="1"/>
</dbReference>
<dbReference type="FunFam" id="1.20.120.1080:FF:000005">
    <property type="entry name" value="ATP-dependent helicase HrpA"/>
    <property type="match status" value="1"/>
</dbReference>
<feature type="domain" description="Helicase C-terminal" evidence="9">
    <location>
        <begin position="323"/>
        <end position="495"/>
    </location>
</feature>
<keyword evidence="11" id="KW-1185">Reference proteome</keyword>
<keyword evidence="3" id="KW-0547">Nucleotide-binding</keyword>
<dbReference type="InterPro" id="IPR014001">
    <property type="entry name" value="Helicase_ATP-bd"/>
</dbReference>
<comment type="catalytic activity">
    <reaction evidence="7">
        <text>ATP + H2O = ADP + phosphate + H(+)</text>
        <dbReference type="Rhea" id="RHEA:13065"/>
        <dbReference type="ChEBI" id="CHEBI:15377"/>
        <dbReference type="ChEBI" id="CHEBI:15378"/>
        <dbReference type="ChEBI" id="CHEBI:30616"/>
        <dbReference type="ChEBI" id="CHEBI:43474"/>
        <dbReference type="ChEBI" id="CHEBI:456216"/>
        <dbReference type="EC" id="3.6.4.13"/>
    </reaction>
</comment>
<evidence type="ECO:0000256" key="2">
    <source>
        <dbReference type="ARBA" id="ARBA00012552"/>
    </source>
</evidence>
<keyword evidence="6" id="KW-0067">ATP-binding</keyword>
<dbReference type="PANTHER" id="PTHR18934">
    <property type="entry name" value="ATP-DEPENDENT RNA HELICASE"/>
    <property type="match status" value="1"/>
</dbReference>
<dbReference type="InterPro" id="IPR024590">
    <property type="entry name" value="HrpA_C"/>
</dbReference>
<dbReference type="Pfam" id="PF04408">
    <property type="entry name" value="WHD_HA2"/>
    <property type="match status" value="1"/>
</dbReference>
<dbReference type="PROSITE" id="PS51194">
    <property type="entry name" value="HELICASE_CTER"/>
    <property type="match status" value="1"/>
</dbReference>
<reference evidence="11" key="1">
    <citation type="submission" date="2016-06" db="EMBL/GenBank/DDBJ databases">
        <authorList>
            <person name="Varghese N."/>
            <person name="Submissions Spin"/>
        </authorList>
    </citation>
    <scope>NUCLEOTIDE SEQUENCE [LARGE SCALE GENOMIC DNA]</scope>
    <source>
        <strain evidence="11">DSM 44151</strain>
    </source>
</reference>
<gene>
    <name evidence="10" type="ORF">GA0070603_1912</name>
</gene>
<feature type="domain" description="Helicase ATP-binding" evidence="8">
    <location>
        <begin position="119"/>
        <end position="282"/>
    </location>
</feature>
<evidence type="ECO:0000259" key="8">
    <source>
        <dbReference type="PROSITE" id="PS51192"/>
    </source>
</evidence>
<dbReference type="Pfam" id="PF21010">
    <property type="entry name" value="HA2_C"/>
    <property type="match status" value="1"/>
</dbReference>
<dbReference type="NCBIfam" id="TIGR01967">
    <property type="entry name" value="DEAH_box_HrpA"/>
    <property type="match status" value="1"/>
</dbReference>
<dbReference type="FunFam" id="3.40.50.300:FF:000575">
    <property type="entry name" value="ATP-dependent helicase hrpA"/>
    <property type="match status" value="1"/>
</dbReference>
<dbReference type="InterPro" id="IPR001650">
    <property type="entry name" value="Helicase_C-like"/>
</dbReference>
<dbReference type="Gene3D" id="1.20.120.1080">
    <property type="match status" value="1"/>
</dbReference>
<dbReference type="CDD" id="cd18791">
    <property type="entry name" value="SF2_C_RHA"/>
    <property type="match status" value="1"/>
</dbReference>
<dbReference type="SMART" id="SM00382">
    <property type="entry name" value="AAA"/>
    <property type="match status" value="1"/>
</dbReference>
<dbReference type="Gene3D" id="3.40.50.300">
    <property type="entry name" value="P-loop containing nucleotide triphosphate hydrolases"/>
    <property type="match status" value="2"/>
</dbReference>
<evidence type="ECO:0000256" key="6">
    <source>
        <dbReference type="ARBA" id="ARBA00022840"/>
    </source>
</evidence>
<dbReference type="Pfam" id="PF07717">
    <property type="entry name" value="OB_NTP_bind"/>
    <property type="match status" value="1"/>
</dbReference>
<dbReference type="Pfam" id="PF11898">
    <property type="entry name" value="DUF3418"/>
    <property type="match status" value="1"/>
</dbReference>
<protein>
    <recommendedName>
        <fullName evidence="2">RNA helicase</fullName>
        <ecNumber evidence="2">3.6.4.13</ecNumber>
    </recommendedName>
</protein>
<dbReference type="SMART" id="SM00487">
    <property type="entry name" value="DEXDc"/>
    <property type="match status" value="1"/>
</dbReference>
<dbReference type="GO" id="GO:0005524">
    <property type="term" value="F:ATP binding"/>
    <property type="evidence" value="ECO:0007669"/>
    <property type="project" value="UniProtKB-KW"/>
</dbReference>
<dbReference type="InterPro" id="IPR003593">
    <property type="entry name" value="AAA+_ATPase"/>
</dbReference>
<dbReference type="GO" id="GO:0003724">
    <property type="term" value="F:RNA helicase activity"/>
    <property type="evidence" value="ECO:0007669"/>
    <property type="project" value="UniProtKB-EC"/>
</dbReference>
<evidence type="ECO:0000256" key="4">
    <source>
        <dbReference type="ARBA" id="ARBA00022801"/>
    </source>
</evidence>
<dbReference type="Proteomes" id="UP000198605">
    <property type="component" value="Unassembled WGS sequence"/>
</dbReference>
<organism evidence="10 11">
    <name type="scientific">Micromonospora chersina</name>
    <dbReference type="NCBI Taxonomy" id="47854"/>
    <lineage>
        <taxon>Bacteria</taxon>
        <taxon>Bacillati</taxon>
        <taxon>Actinomycetota</taxon>
        <taxon>Actinomycetes</taxon>
        <taxon>Micromonosporales</taxon>
        <taxon>Micromonosporaceae</taxon>
        <taxon>Micromonospora</taxon>
    </lineage>
</organism>
<evidence type="ECO:0000256" key="5">
    <source>
        <dbReference type="ARBA" id="ARBA00022806"/>
    </source>
</evidence>
<dbReference type="STRING" id="47854.GA0070603_1912"/>
<evidence type="ECO:0000313" key="11">
    <source>
        <dbReference type="Proteomes" id="UP000198605"/>
    </source>
</evidence>
<evidence type="ECO:0000256" key="7">
    <source>
        <dbReference type="ARBA" id="ARBA00047984"/>
    </source>
</evidence>
<dbReference type="InterPro" id="IPR011709">
    <property type="entry name" value="DEAD-box_helicase_OB_fold"/>
</dbReference>
<sequence length="1359" mass="151402">MAGATRPGGGRPVTRGRCAARLPILGDDMQNPAAPAVPETVRDLHRRLSALMFRDQRRLQRRVDGVRKLRDPQRRESALAEIAADVARAEARLAARRAAVPTVTYPAQLPVSERKDDIAAAIRDHQVVIVAGETGSGKTTQLPKICLELGRGVTGLIGHTQPRRLAARTVADRIAEELGTELGDVVGYKVRFTDQVGDNSLVKLMTDGILLAELQTDRMLRQYDTLIIDEAHERSLNIDFILGYLRQLLPRRPDLKVVITSATIETDRFAKHFADAEGNPAPVVEVSGRTYPVEVRYRPLVEVTEAEEEDEADEENVRDQIQAIGDAVEELAAEGPGDILVFLSGEREIRDTADALGKLVQKKRSLLGTEILPLYARLSTAEQHRVFAPHAGRRVVLATNVAETSLTVPGIKYVVDPGTARISRYSSRLKVQRLPIEPVSQASANQRKGRCGRTSDGICIRLYDEQDFDSRPEFTDPEILRTNLASVILQMTSIGLGDIGAFPFIDPPDRRNVTDGVNLLHELGALNPAETDPAKRLTALGRRLAQLPVDPRLARMVLEGERNGCATEVIVIAAALSIQDPRERPADKQAQADQAHARFADRESDFVAYLNLWRYLREQQRELSSSAFRRMCKAEYLNYLRVREWQDIVSQLRQVLRTSDRGEGRRGGGADLPEEIDTPKVHQSLLPGLLSHLGLKDAQKHEYLGARGAKFAIFPGSALFKKPPRWVMAAELVETSRLWGRVAGRVEPEWVEPLAQHLVKRSYSEPHWEKKQAAVMAYEKVTLYGIPIVTSRKVNFGRIDPALSRELFIRHALVEGDWQTHHQFWRDNQRLLTEVEELENRARRRDILVDDETIFHFYDQRIPADVVSGRHFDTWWKKTRRERPELLTFTRELLINSGRGGVDETDYPDEWRADGVALPLTYTFDPGTPTDGVTVDIPLPLLNQVPAESFDWQVPGLREELVIALIRSLPKSIRRNFVPVPDYARAALAQMPAGEEPLLDALARQLRRMTGVTVPPDAWDVGKLPPHLRVTFRVLGDDDKPVAEGKDLPALQRELRQEVRQVVAAAAPDVARTGLTGWDIGTLPRTIEQVRAGYAVTAYPALVDEGTTVGVKVFDSPAEQEAAHWAGTRRLLRLTVPSPAKFLQGRLSNEAKLALSRNPHGGVPALIEDAAGAAIDKLMADAGGPAWDAEGFAALRDRVRADLVDTVVEVMGRVRQVLAAAYAVEQRLGATRNLAVVAALADIRNQLGGLVHKGFITEAGYARLPDLLRYLTAIERRLDRLPGNPQRDKQQQDRIAAVQKEYQDLLAALPPAKRQSTAARQIRWMIEELRVNVFAQALGTPYPVSEQRIYRAMDEAEGR</sequence>
<dbReference type="SUPFAM" id="SSF52540">
    <property type="entry name" value="P-loop containing nucleoside triphosphate hydrolases"/>
    <property type="match status" value="1"/>
</dbReference>
<dbReference type="EC" id="3.6.4.13" evidence="2"/>
<dbReference type="Pfam" id="PF00270">
    <property type="entry name" value="DEAD"/>
    <property type="match status" value="1"/>
</dbReference>
<dbReference type="PANTHER" id="PTHR18934:SF99">
    <property type="entry name" value="ATP-DEPENDENT RNA HELICASE DHX37-RELATED"/>
    <property type="match status" value="1"/>
</dbReference>
<proteinExistence type="inferred from homology"/>
<dbReference type="InterPro" id="IPR011545">
    <property type="entry name" value="DEAD/DEAH_box_helicase_dom"/>
</dbReference>
<dbReference type="CDD" id="cd17989">
    <property type="entry name" value="DEXHc_HrpA"/>
    <property type="match status" value="1"/>
</dbReference>
<keyword evidence="4" id="KW-0378">Hydrolase</keyword>
<dbReference type="GO" id="GO:0016787">
    <property type="term" value="F:hydrolase activity"/>
    <property type="evidence" value="ECO:0007669"/>
    <property type="project" value="UniProtKB-KW"/>
</dbReference>
<name>A0A1C6ULR5_9ACTN</name>